<organism evidence="2">
    <name type="scientific">Tanacetum cinerariifolium</name>
    <name type="common">Dalmatian daisy</name>
    <name type="synonym">Chrysanthemum cinerariifolium</name>
    <dbReference type="NCBI Taxonomy" id="118510"/>
    <lineage>
        <taxon>Eukaryota</taxon>
        <taxon>Viridiplantae</taxon>
        <taxon>Streptophyta</taxon>
        <taxon>Embryophyta</taxon>
        <taxon>Tracheophyta</taxon>
        <taxon>Spermatophyta</taxon>
        <taxon>Magnoliopsida</taxon>
        <taxon>eudicotyledons</taxon>
        <taxon>Gunneridae</taxon>
        <taxon>Pentapetalae</taxon>
        <taxon>asterids</taxon>
        <taxon>campanulids</taxon>
        <taxon>Asterales</taxon>
        <taxon>Asteraceae</taxon>
        <taxon>Asteroideae</taxon>
        <taxon>Anthemideae</taxon>
        <taxon>Anthemidinae</taxon>
        <taxon>Tanacetum</taxon>
    </lineage>
</organism>
<comment type="caution">
    <text evidence="2">The sequence shown here is derived from an EMBL/GenBank/DDBJ whole genome shotgun (WGS) entry which is preliminary data.</text>
</comment>
<evidence type="ECO:0000259" key="1">
    <source>
        <dbReference type="Pfam" id="PF10551"/>
    </source>
</evidence>
<proteinExistence type="predicted"/>
<evidence type="ECO:0000313" key="2">
    <source>
        <dbReference type="EMBL" id="GEU34283.1"/>
    </source>
</evidence>
<name>A0A6L2JB98_TANCI</name>
<gene>
    <name evidence="2" type="ORF">Tci_006261</name>
</gene>
<dbReference type="PANTHER" id="PTHR47718">
    <property type="entry name" value="OS01G0519700 PROTEIN"/>
    <property type="match status" value="1"/>
</dbReference>
<dbReference type="EMBL" id="BKCJ010000559">
    <property type="protein sequence ID" value="GEU34283.1"/>
    <property type="molecule type" value="Genomic_DNA"/>
</dbReference>
<accession>A0A6L2JB98</accession>
<feature type="domain" description="MULE transposase" evidence="1">
    <location>
        <begin position="37"/>
        <end position="130"/>
    </location>
</feature>
<dbReference type="PANTHER" id="PTHR47718:SF12">
    <property type="entry name" value="PROTEIN FAR1-RELATED SEQUENCE"/>
    <property type="match status" value="1"/>
</dbReference>
<reference evidence="2" key="1">
    <citation type="journal article" date="2019" name="Sci. Rep.">
        <title>Draft genome of Tanacetum cinerariifolium, the natural source of mosquito coil.</title>
        <authorList>
            <person name="Yamashiro T."/>
            <person name="Shiraishi A."/>
            <person name="Satake H."/>
            <person name="Nakayama K."/>
        </authorList>
    </citation>
    <scope>NUCLEOTIDE SEQUENCE</scope>
</reference>
<dbReference type="AlphaFoldDB" id="A0A6L2JB98"/>
<dbReference type="InterPro" id="IPR018289">
    <property type="entry name" value="MULE_transposase_dom"/>
</dbReference>
<sequence>MSQNSVLNTTLSLQKNWLDFFWADEIMKCNFVAFGDVVSFDATFDMNKYGYKFVPFIGIDHNQKCVTFGAALLSDETMKSFCWMVEAFLKMHKNQPPFAVTDQDGALRNAIVKMFHESHHRLCMWHITQKLPRKVLDDLDADTKFRKDFHKLVWNVYIGPEVFEQ</sequence>
<dbReference type="Pfam" id="PF10551">
    <property type="entry name" value="MULE"/>
    <property type="match status" value="1"/>
</dbReference>
<protein>
    <submittedName>
        <fullName evidence="2">Protein FAR1-related sequence 5-like</fullName>
    </submittedName>
</protein>